<protein>
    <submittedName>
        <fullName evidence="1">Phage tail protein</fullName>
    </submittedName>
</protein>
<organism evidence="1 2">
    <name type="scientific">Bacillus infantis</name>
    <dbReference type="NCBI Taxonomy" id="324767"/>
    <lineage>
        <taxon>Bacteria</taxon>
        <taxon>Bacillati</taxon>
        <taxon>Bacillota</taxon>
        <taxon>Bacilli</taxon>
        <taxon>Bacillales</taxon>
        <taxon>Bacillaceae</taxon>
        <taxon>Bacillus</taxon>
    </lineage>
</organism>
<accession>A0A5D4SUH1</accession>
<dbReference type="Pfam" id="PF04985">
    <property type="entry name" value="Phage_tube"/>
    <property type="match status" value="1"/>
</dbReference>
<gene>
    <name evidence="1" type="ORF">FZD47_02470</name>
</gene>
<comment type="caution">
    <text evidence="1">The sequence shown here is derived from an EMBL/GenBank/DDBJ whole genome shotgun (WGS) entry which is preliminary data.</text>
</comment>
<dbReference type="Proteomes" id="UP000323732">
    <property type="component" value="Unassembled WGS sequence"/>
</dbReference>
<dbReference type="EMBL" id="VTES01000001">
    <property type="protein sequence ID" value="TYS66371.1"/>
    <property type="molecule type" value="Genomic_DNA"/>
</dbReference>
<name>A0A5D4SUH1_9BACI</name>
<evidence type="ECO:0000313" key="1">
    <source>
        <dbReference type="EMBL" id="TYS66371.1"/>
    </source>
</evidence>
<dbReference type="AlphaFoldDB" id="A0A5D4SUH1"/>
<evidence type="ECO:0000313" key="2">
    <source>
        <dbReference type="Proteomes" id="UP000323732"/>
    </source>
</evidence>
<proteinExistence type="predicted"/>
<dbReference type="InterPro" id="IPR006498">
    <property type="entry name" value="Tail_tube"/>
</dbReference>
<reference evidence="1 2" key="1">
    <citation type="submission" date="2019-08" db="EMBL/GenBank/DDBJ databases">
        <title>Bacillus genomes from the desert of Cuatro Cienegas, Coahuila.</title>
        <authorList>
            <person name="Olmedo-Alvarez G."/>
        </authorList>
    </citation>
    <scope>NUCLEOTIDE SEQUENCE [LARGE SCALE GENOMIC DNA]</scope>
    <source>
        <strain evidence="1 2">CH37_1T</strain>
    </source>
</reference>
<dbReference type="RefSeq" id="WP_148949073.1">
    <property type="nucleotide sequence ID" value="NZ_VTES01000001.1"/>
</dbReference>
<sequence length="172" mass="18905">MPNVIPEKIGNFNVYDDTEKLMGLTGEITLPNLEAMTETISGAGMLGEIDSANPGHFGSLSIEIPFRVLYQKSFSLLKYTGRNFYLRANQQSYDATTGRLVQSGVKITLRTAPKGLNLGKFANGASSETTNTLEILYIKIEVAGVVVLELDKLNFVYIVDGEDMLADIKKYI</sequence>